<name>A0A327NP19_9BACT</name>
<protein>
    <recommendedName>
        <fullName evidence="1">Zinc-ribbon domain-containing protein</fullName>
    </recommendedName>
</protein>
<evidence type="ECO:0000313" key="2">
    <source>
        <dbReference type="EMBL" id="RAI75554.1"/>
    </source>
</evidence>
<keyword evidence="3" id="KW-1185">Reference proteome</keyword>
<gene>
    <name evidence="2" type="ORF">HMF3257_17775</name>
</gene>
<dbReference type="AlphaFoldDB" id="A0A327NP19"/>
<dbReference type="RefSeq" id="WP_111344100.1">
    <property type="nucleotide sequence ID" value="NZ_QLII01000001.1"/>
</dbReference>
<dbReference type="InterPro" id="IPR011201">
    <property type="entry name" value="Zinc-ribbon_6_bact"/>
</dbReference>
<accession>A0A327NP19</accession>
<dbReference type="Pfam" id="PF10005">
    <property type="entry name" value="Zn_ribbon_DZR_6"/>
    <property type="match status" value="1"/>
</dbReference>
<reference evidence="2 3" key="1">
    <citation type="submission" date="2018-06" db="EMBL/GenBank/DDBJ databases">
        <title>Spirosoma sp. HMF3257 Genome sequencing and assembly.</title>
        <authorList>
            <person name="Kang H."/>
            <person name="Cha I."/>
            <person name="Kim H."/>
            <person name="Kang J."/>
            <person name="Joh K."/>
        </authorList>
    </citation>
    <scope>NUCLEOTIDE SEQUENCE [LARGE SCALE GENOMIC DNA]</scope>
    <source>
        <strain evidence="2 3">HMF3257</strain>
    </source>
</reference>
<feature type="domain" description="Zinc-ribbon" evidence="1">
    <location>
        <begin position="4"/>
        <end position="97"/>
    </location>
</feature>
<dbReference type="Pfam" id="PF15887">
    <property type="entry name" value="Peptidase_Mx"/>
    <property type="match status" value="1"/>
</dbReference>
<dbReference type="PIRSF" id="PIRSF012641">
    <property type="entry name" value="UCP012641"/>
    <property type="match status" value="1"/>
</dbReference>
<evidence type="ECO:0000313" key="3">
    <source>
        <dbReference type="Proteomes" id="UP000249016"/>
    </source>
</evidence>
<dbReference type="InterPro" id="IPR031321">
    <property type="entry name" value="UCP012641"/>
</dbReference>
<dbReference type="EMBL" id="QLII01000001">
    <property type="protein sequence ID" value="RAI75554.1"/>
    <property type="molecule type" value="Genomic_DNA"/>
</dbReference>
<comment type="caution">
    <text evidence="2">The sequence shown here is derived from an EMBL/GenBank/DDBJ whole genome shotgun (WGS) entry which is preliminary data.</text>
</comment>
<evidence type="ECO:0000259" key="1">
    <source>
        <dbReference type="Pfam" id="PF10005"/>
    </source>
</evidence>
<dbReference type="OrthoDB" id="256753at2"/>
<sequence length="366" mass="42159">MKIYPCQCGNTLHFENTSCVVCHREVGWCPTCEGIRSLDPIDAHTYSCNHCQATVTKCSNYRDYQVCNRLVAVKTIWQEADAYCKCCNLNRIVPDMTVPGNQTKWSSLEAAKRRLIYTLDLLKLPYGSRYDGFPLPLVFDFKGNVIQITQAGTDAIIAEKVFTGHADGTITINIEEADPIEREKLRVDFGEARRTLIGHFHHEIGHYYWQLLVRNRCEDDCKIVFGDHTRINYSWAMNQYYQYGPQSNWQLNYISAYASMHPWEDFAETFRAYLEMITILDTAESVHLLLEAEESVDFQGSPLESLLVKYEALGIKLNEMNRTLGLLDMVPEVFTPVVVQKMKFIHRLVKQGRLMKSNLQRQPAFA</sequence>
<organism evidence="2 3">
    <name type="scientific">Spirosoma telluris</name>
    <dbReference type="NCBI Taxonomy" id="2183553"/>
    <lineage>
        <taxon>Bacteria</taxon>
        <taxon>Pseudomonadati</taxon>
        <taxon>Bacteroidota</taxon>
        <taxon>Cytophagia</taxon>
        <taxon>Cytophagales</taxon>
        <taxon>Cytophagaceae</taxon>
        <taxon>Spirosoma</taxon>
    </lineage>
</organism>
<proteinExistence type="predicted"/>
<dbReference type="Gene3D" id="3.40.390.70">
    <property type="match status" value="1"/>
</dbReference>
<dbReference type="Proteomes" id="UP000249016">
    <property type="component" value="Unassembled WGS sequence"/>
</dbReference>